<name>A0ABR3CJM1_9PEZI</name>
<feature type="transmembrane region" description="Helical" evidence="7">
    <location>
        <begin position="135"/>
        <end position="153"/>
    </location>
</feature>
<evidence type="ECO:0000313" key="10">
    <source>
        <dbReference type="Proteomes" id="UP001430584"/>
    </source>
</evidence>
<dbReference type="RefSeq" id="XP_066633866.1">
    <property type="nucleotide sequence ID" value="XM_066775985.1"/>
</dbReference>
<feature type="compositionally biased region" description="Basic and acidic residues" evidence="6">
    <location>
        <begin position="1"/>
        <end position="11"/>
    </location>
</feature>
<dbReference type="SUPFAM" id="SSF103473">
    <property type="entry name" value="MFS general substrate transporter"/>
    <property type="match status" value="2"/>
</dbReference>
<dbReference type="Proteomes" id="UP001430584">
    <property type="component" value="Unassembled WGS sequence"/>
</dbReference>
<evidence type="ECO:0000259" key="8">
    <source>
        <dbReference type="PROSITE" id="PS50850"/>
    </source>
</evidence>
<feature type="region of interest" description="Disordered" evidence="6">
    <location>
        <begin position="1"/>
        <end position="34"/>
    </location>
</feature>
<feature type="transmembrane region" description="Helical" evidence="7">
    <location>
        <begin position="301"/>
        <end position="321"/>
    </location>
</feature>
<dbReference type="Gene3D" id="1.20.1250.20">
    <property type="entry name" value="MFS general substrate transporter like domains"/>
    <property type="match status" value="2"/>
</dbReference>
<dbReference type="InterPro" id="IPR020846">
    <property type="entry name" value="MFS_dom"/>
</dbReference>
<feature type="transmembrane region" description="Helical" evidence="7">
    <location>
        <begin position="478"/>
        <end position="503"/>
    </location>
</feature>
<dbReference type="InterPro" id="IPR011701">
    <property type="entry name" value="MFS"/>
</dbReference>
<reference evidence="9 10" key="1">
    <citation type="submission" date="2024-02" db="EMBL/GenBank/DDBJ databases">
        <title>De novo assembly and annotation of 12 fungi associated with fruit tree decline syndrome in Ontario, Canada.</title>
        <authorList>
            <person name="Sulman M."/>
            <person name="Ellouze W."/>
            <person name="Ilyukhin E."/>
        </authorList>
    </citation>
    <scope>NUCLEOTIDE SEQUENCE [LARGE SCALE GENOMIC DNA]</scope>
    <source>
        <strain evidence="9 10">FDS-637</strain>
    </source>
</reference>
<sequence length="539" mass="59372">MAPHHEEDTKPTADFIEYPDPDKDNAGPPMPQKGVDAEQAALYRAFEAKDEEWHHYMKKKLMRKVDWHLLPLLILMYLLNFLDRSNLAQARLGTIEEDLNMTGTDYNLATSILFVGYLLMQIPSNLLLTRIRPSMYLGICMAIWGAISAAQAATHSFGGLVAARFMLGFAEAPFFAGAVFLMSSWYTRAELAHRISRFYAGSALANAFGGLLGAGCLGNLHMAHGIAGWRWLFIIEGVITVGVALVAAVVLPDYPANTRWLTDEERSYAQWRLVDDTGEADDASASSVLEGVKLAMRDPKLYVFTLLQHASLLTQTFQYFFPTVVETLGYGNIETLLITAPVWIVTFLVGLLVTWTSGRTGDRSIHIMCLSMISCVGNIICIATLNVNARFFAIFLMPVSSQPTHSILNHPSRVLTHHVNRKQMGAVAGYQIIITWVANSFPRPLVKRSACISFANMVGNSANIYGPYMYPSSSGPRYIPGGGATAGTALFVAVLAFVIRIVLARDNKRMEEREVEDAEGVAARAGTGETRAVGFRYIL</sequence>
<evidence type="ECO:0000256" key="2">
    <source>
        <dbReference type="ARBA" id="ARBA00022448"/>
    </source>
</evidence>
<comment type="caution">
    <text evidence="9">The sequence shown here is derived from an EMBL/GenBank/DDBJ whole genome shotgun (WGS) entry which is preliminary data.</text>
</comment>
<feature type="transmembrane region" description="Helical" evidence="7">
    <location>
        <begin position="198"/>
        <end position="222"/>
    </location>
</feature>
<proteinExistence type="predicted"/>
<keyword evidence="5 7" id="KW-0472">Membrane</keyword>
<feature type="transmembrane region" description="Helical" evidence="7">
    <location>
        <begin position="367"/>
        <end position="387"/>
    </location>
</feature>
<dbReference type="EMBL" id="JAJVCZ030000004">
    <property type="protein sequence ID" value="KAL0260837.1"/>
    <property type="molecule type" value="Genomic_DNA"/>
</dbReference>
<dbReference type="GeneID" id="92008614"/>
<feature type="transmembrane region" description="Helical" evidence="7">
    <location>
        <begin position="228"/>
        <end position="251"/>
    </location>
</feature>
<feature type="transmembrane region" description="Helical" evidence="7">
    <location>
        <begin position="333"/>
        <end position="355"/>
    </location>
</feature>
<dbReference type="PROSITE" id="PS50850">
    <property type="entry name" value="MFS"/>
    <property type="match status" value="1"/>
</dbReference>
<evidence type="ECO:0000313" key="9">
    <source>
        <dbReference type="EMBL" id="KAL0260837.1"/>
    </source>
</evidence>
<feature type="transmembrane region" description="Helical" evidence="7">
    <location>
        <begin position="165"/>
        <end position="186"/>
    </location>
</feature>
<accession>A0ABR3CJM1</accession>
<keyword evidence="3 7" id="KW-0812">Transmembrane</keyword>
<keyword evidence="4 7" id="KW-1133">Transmembrane helix</keyword>
<evidence type="ECO:0000256" key="5">
    <source>
        <dbReference type="ARBA" id="ARBA00023136"/>
    </source>
</evidence>
<evidence type="ECO:0000256" key="4">
    <source>
        <dbReference type="ARBA" id="ARBA00022989"/>
    </source>
</evidence>
<evidence type="ECO:0000256" key="7">
    <source>
        <dbReference type="SAM" id="Phobius"/>
    </source>
</evidence>
<evidence type="ECO:0000256" key="6">
    <source>
        <dbReference type="SAM" id="MobiDB-lite"/>
    </source>
</evidence>
<dbReference type="Pfam" id="PF07690">
    <property type="entry name" value="MFS_1"/>
    <property type="match status" value="1"/>
</dbReference>
<dbReference type="PANTHER" id="PTHR43791">
    <property type="entry name" value="PERMEASE-RELATED"/>
    <property type="match status" value="1"/>
</dbReference>
<evidence type="ECO:0000256" key="3">
    <source>
        <dbReference type="ARBA" id="ARBA00022692"/>
    </source>
</evidence>
<feature type="domain" description="Major facilitator superfamily (MFS) profile" evidence="8">
    <location>
        <begin position="69"/>
        <end position="508"/>
    </location>
</feature>
<evidence type="ECO:0000256" key="1">
    <source>
        <dbReference type="ARBA" id="ARBA00004141"/>
    </source>
</evidence>
<organism evidence="9 10">
    <name type="scientific">Diplodia seriata</name>
    <dbReference type="NCBI Taxonomy" id="420778"/>
    <lineage>
        <taxon>Eukaryota</taxon>
        <taxon>Fungi</taxon>
        <taxon>Dikarya</taxon>
        <taxon>Ascomycota</taxon>
        <taxon>Pezizomycotina</taxon>
        <taxon>Dothideomycetes</taxon>
        <taxon>Dothideomycetes incertae sedis</taxon>
        <taxon>Botryosphaeriales</taxon>
        <taxon>Botryosphaeriaceae</taxon>
        <taxon>Diplodia</taxon>
    </lineage>
</organism>
<comment type="subcellular location">
    <subcellularLocation>
        <location evidence="1">Membrane</location>
        <topology evidence="1">Multi-pass membrane protein</topology>
    </subcellularLocation>
</comment>
<keyword evidence="10" id="KW-1185">Reference proteome</keyword>
<keyword evidence="2" id="KW-0813">Transport</keyword>
<feature type="transmembrane region" description="Helical" evidence="7">
    <location>
        <begin position="65"/>
        <end position="82"/>
    </location>
</feature>
<gene>
    <name evidence="9" type="ORF">SLS55_004529</name>
</gene>
<dbReference type="InterPro" id="IPR036259">
    <property type="entry name" value="MFS_trans_sf"/>
</dbReference>
<protein>
    <recommendedName>
        <fullName evidence="8">Major facilitator superfamily (MFS) profile domain-containing protein</fullName>
    </recommendedName>
</protein>
<dbReference type="PANTHER" id="PTHR43791:SF20">
    <property type="entry name" value="TRANSPORTER, PUTATIVE (AFU_ORTHOLOGUE AFUA_3G14670)-RELATED"/>
    <property type="match status" value="1"/>
</dbReference>
<feature type="transmembrane region" description="Helical" evidence="7">
    <location>
        <begin position="108"/>
        <end position="128"/>
    </location>
</feature>